<dbReference type="Gene3D" id="2.120.10.10">
    <property type="match status" value="2"/>
</dbReference>
<reference evidence="2" key="1">
    <citation type="submission" date="2019-03" db="EMBL/GenBank/DDBJ databases">
        <title>Lake Tanganyika Metagenome-Assembled Genomes (MAGs).</title>
        <authorList>
            <person name="Tran P."/>
        </authorList>
    </citation>
    <scope>NUCLEOTIDE SEQUENCE</scope>
    <source>
        <strain evidence="2">K_DeepCast_150m_m2_040</strain>
    </source>
</reference>
<gene>
    <name evidence="2" type="ORF">FJY68_00005</name>
</gene>
<feature type="chain" id="PRO_5037115794" evidence="1">
    <location>
        <begin position="19"/>
        <end position="473"/>
    </location>
</feature>
<evidence type="ECO:0000256" key="1">
    <source>
        <dbReference type="SAM" id="SignalP"/>
    </source>
</evidence>
<proteinExistence type="predicted"/>
<sequence length="473" mass="52116">MKYFALLVPLLLVTAAFADQPWGANVRAADVGDTINEGESCIASDGDYVYCVCNWAERSRYAGLTYGRSTNGGTTWTSSVWKDTSVGIDWHTDPLIMVDDSHYVHLYCQFSTTVLNHYLSTDHGVTWSDTSDVSEFLPSGTVDKPWGVVRGNNIYIAWQQWDAPQQGIVFAKSTDRGRTWNRTVADSTRTGITGICLSPSGIIYLMNRYWGGDGVYCTRSTDQGTTWAPWVTVDPTCSYTDGYGDRAPLPSIAAPTDSNVVITWVDDGLGNWDIVYSRSTDSGQTWSATTRLPDSSAGGQCKGWVTADYTGRLHFMWYHTPSWPTSSSSRWSMRYTYSDDYGATIRSSIRITDTTFTSPVSFLGEYHIIVTDSTYARAIWADGRGGDNDLFFAEAALTDLGLQENPWQVTRLPELSLELPAIAHGSALAVSFAVLRPRRLTLAVLDATGRILKTVDMGKREAGTTESTKCLTA</sequence>
<dbReference type="InterPro" id="IPR036278">
    <property type="entry name" value="Sialidase_sf"/>
</dbReference>
<dbReference type="AlphaFoldDB" id="A0A937XAS7"/>
<protein>
    <submittedName>
        <fullName evidence="2">Exo-alpha-sialidase</fullName>
    </submittedName>
</protein>
<name>A0A937XAS7_UNCW3</name>
<evidence type="ECO:0000313" key="2">
    <source>
        <dbReference type="EMBL" id="MBM3330215.1"/>
    </source>
</evidence>
<dbReference type="SUPFAM" id="SSF50939">
    <property type="entry name" value="Sialidases"/>
    <property type="match status" value="2"/>
</dbReference>
<dbReference type="CDD" id="cd15482">
    <property type="entry name" value="Sialidase_non-viral"/>
    <property type="match status" value="2"/>
</dbReference>
<keyword evidence="1" id="KW-0732">Signal</keyword>
<accession>A0A937XAS7</accession>
<comment type="caution">
    <text evidence="2">The sequence shown here is derived from an EMBL/GenBank/DDBJ whole genome shotgun (WGS) entry which is preliminary data.</text>
</comment>
<feature type="signal peptide" evidence="1">
    <location>
        <begin position="1"/>
        <end position="18"/>
    </location>
</feature>
<evidence type="ECO:0000313" key="3">
    <source>
        <dbReference type="Proteomes" id="UP000779900"/>
    </source>
</evidence>
<dbReference type="Proteomes" id="UP000779900">
    <property type="component" value="Unassembled WGS sequence"/>
</dbReference>
<dbReference type="EMBL" id="VGIR01000001">
    <property type="protein sequence ID" value="MBM3330215.1"/>
    <property type="molecule type" value="Genomic_DNA"/>
</dbReference>
<organism evidence="2 3">
    <name type="scientific">candidate division WOR-3 bacterium</name>
    <dbReference type="NCBI Taxonomy" id="2052148"/>
    <lineage>
        <taxon>Bacteria</taxon>
        <taxon>Bacteria division WOR-3</taxon>
    </lineage>
</organism>